<sequence>MNRKASFAPIVDVRTRVLILGSLPGDASLSAARYYAHPRNRFWHLVGAVMRQPNLPDFDYDARLGCLSDRGIGLWDVVKSGSRKGSLDAALRDVEGNDLAALIASLPDLRAIGFNGGTAARIGRKQLGDSVGPALLDLPSSSPAHAAMSLAEKTTRWLALRPYLGLS</sequence>
<evidence type="ECO:0000259" key="1">
    <source>
        <dbReference type="SMART" id="SM00986"/>
    </source>
</evidence>
<dbReference type="SMART" id="SM00986">
    <property type="entry name" value="UDG"/>
    <property type="match status" value="1"/>
</dbReference>
<dbReference type="AlphaFoldDB" id="A0A0G3XIJ9"/>
<dbReference type="PATRIC" id="fig|1348774.3.peg.187"/>
<dbReference type="InterPro" id="IPR026353">
    <property type="entry name" value="Hypoxan-DNA_Glyclase"/>
</dbReference>
<dbReference type="InterPro" id="IPR036895">
    <property type="entry name" value="Uracil-DNA_glycosylase-like_sf"/>
</dbReference>
<gene>
    <name evidence="2" type="ORF">AB433_00880</name>
</gene>
<dbReference type="KEGG" id="cna:AB433_00880"/>
<dbReference type="SMART" id="SM00987">
    <property type="entry name" value="UreE_C"/>
    <property type="match status" value="1"/>
</dbReference>
<evidence type="ECO:0000313" key="2">
    <source>
        <dbReference type="EMBL" id="AKM11410.1"/>
    </source>
</evidence>
<dbReference type="SUPFAM" id="SSF52141">
    <property type="entry name" value="Uracil-DNA glycosylase-like"/>
    <property type="match status" value="1"/>
</dbReference>
<dbReference type="STRING" id="1348774.AB433_00880"/>
<dbReference type="CDD" id="cd10032">
    <property type="entry name" value="UDG-F6_HDG"/>
    <property type="match status" value="1"/>
</dbReference>
<dbReference type="Proteomes" id="UP000035287">
    <property type="component" value="Chromosome"/>
</dbReference>
<evidence type="ECO:0000313" key="3">
    <source>
        <dbReference type="Proteomes" id="UP000035287"/>
    </source>
</evidence>
<accession>A0A0G3XIJ9</accession>
<dbReference type="Pfam" id="PF03167">
    <property type="entry name" value="UDG"/>
    <property type="match status" value="1"/>
</dbReference>
<dbReference type="Gene3D" id="3.40.470.10">
    <property type="entry name" value="Uracil-DNA glycosylase-like domain"/>
    <property type="match status" value="1"/>
</dbReference>
<protein>
    <recommendedName>
        <fullName evidence="1">Uracil-DNA glycosylase-like domain-containing protein</fullName>
    </recommendedName>
</protein>
<feature type="domain" description="Uracil-DNA glycosylase-like" evidence="1">
    <location>
        <begin position="8"/>
        <end position="161"/>
    </location>
</feature>
<dbReference type="NCBIfam" id="TIGR04274">
    <property type="entry name" value="hypoxanDNAglyco"/>
    <property type="match status" value="1"/>
</dbReference>
<organism evidence="2 3">
    <name type="scientific">Croceicoccus naphthovorans</name>
    <dbReference type="NCBI Taxonomy" id="1348774"/>
    <lineage>
        <taxon>Bacteria</taxon>
        <taxon>Pseudomonadati</taxon>
        <taxon>Pseudomonadota</taxon>
        <taxon>Alphaproteobacteria</taxon>
        <taxon>Sphingomonadales</taxon>
        <taxon>Erythrobacteraceae</taxon>
        <taxon>Croceicoccus</taxon>
    </lineage>
</organism>
<proteinExistence type="predicted"/>
<dbReference type="InterPro" id="IPR005122">
    <property type="entry name" value="Uracil-DNA_glycosylase-like"/>
</dbReference>
<keyword evidence="3" id="KW-1185">Reference proteome</keyword>
<name>A0A0G3XIJ9_9SPHN</name>
<dbReference type="EMBL" id="CP011770">
    <property type="protein sequence ID" value="AKM11410.1"/>
    <property type="molecule type" value="Genomic_DNA"/>
</dbReference>
<reference evidence="2 3" key="1">
    <citation type="submission" date="2015-06" db="EMBL/GenBank/DDBJ databases">
        <authorList>
            <person name="Zeng Y."/>
            <person name="Huang Y."/>
        </authorList>
    </citation>
    <scope>NUCLEOTIDE SEQUENCE [LARGE SCALE GENOMIC DNA]</scope>
    <source>
        <strain evidence="2 3">PQ-2</strain>
    </source>
</reference>